<sequence>MEKKSIISAQTFDENKFTKTNVFKNETSTLFVLNFLPKQQLPAHYHPGHELYLHVLQGNGTFTIDEIAVEVTKDDVIHVTGDENLAFTNTGENNVSIYVTMSKLPK</sequence>
<dbReference type="InterPro" id="IPR011051">
    <property type="entry name" value="RmlC_Cupin_sf"/>
</dbReference>
<dbReference type="Proteomes" id="UP001335737">
    <property type="component" value="Unassembled WGS sequence"/>
</dbReference>
<evidence type="ECO:0000313" key="2">
    <source>
        <dbReference type="EMBL" id="MEC5423178.1"/>
    </source>
</evidence>
<reference evidence="2 3" key="1">
    <citation type="journal article" date="2024" name="Int. J. Syst. Evol. Microbiol.">
        <title>Virgibacillus tibetensis sp. nov., isolated from salt lake on the Tibetan Plateau of China.</title>
        <authorList>
            <person name="Phurbu D."/>
            <person name="Liu Z.-X."/>
            <person name="Wang R."/>
            <person name="Zheng Y.-Y."/>
            <person name="Liu H.-C."/>
            <person name="Zhou Y.-G."/>
            <person name="Yu Y.-J."/>
            <person name="Li A.-H."/>
        </authorList>
    </citation>
    <scope>NUCLEOTIDE SEQUENCE [LARGE SCALE GENOMIC DNA]</scope>
    <source>
        <strain evidence="2 3">C22-A2</strain>
    </source>
</reference>
<organism evidence="2 3">
    <name type="scientific">Virgibacillus tibetensis</name>
    <dbReference type="NCBI Taxonomy" id="3042313"/>
    <lineage>
        <taxon>Bacteria</taxon>
        <taxon>Bacillati</taxon>
        <taxon>Bacillota</taxon>
        <taxon>Bacilli</taxon>
        <taxon>Bacillales</taxon>
        <taxon>Bacillaceae</taxon>
        <taxon>Virgibacillus</taxon>
    </lineage>
</organism>
<name>A0ABU6KCW8_9BACI</name>
<feature type="domain" description="Cupin type-2" evidence="1">
    <location>
        <begin position="33"/>
        <end position="99"/>
    </location>
</feature>
<dbReference type="SUPFAM" id="SSF51182">
    <property type="entry name" value="RmlC-like cupins"/>
    <property type="match status" value="1"/>
</dbReference>
<proteinExistence type="predicted"/>
<dbReference type="Pfam" id="PF07883">
    <property type="entry name" value="Cupin_2"/>
    <property type="match status" value="1"/>
</dbReference>
<dbReference type="Gene3D" id="2.60.120.10">
    <property type="entry name" value="Jelly Rolls"/>
    <property type="match status" value="1"/>
</dbReference>
<comment type="caution">
    <text evidence="2">The sequence shown here is derived from an EMBL/GenBank/DDBJ whole genome shotgun (WGS) entry which is preliminary data.</text>
</comment>
<evidence type="ECO:0000259" key="1">
    <source>
        <dbReference type="Pfam" id="PF07883"/>
    </source>
</evidence>
<keyword evidence="3" id="KW-1185">Reference proteome</keyword>
<dbReference type="InterPro" id="IPR014710">
    <property type="entry name" value="RmlC-like_jellyroll"/>
</dbReference>
<protein>
    <submittedName>
        <fullName evidence="2">Cupin domain-containing protein</fullName>
    </submittedName>
</protein>
<gene>
    <name evidence="2" type="ORF">QGM71_06645</name>
</gene>
<dbReference type="EMBL" id="JARZFX010000002">
    <property type="protein sequence ID" value="MEC5423178.1"/>
    <property type="molecule type" value="Genomic_DNA"/>
</dbReference>
<accession>A0ABU6KCW8</accession>
<dbReference type="RefSeq" id="WP_327606738.1">
    <property type="nucleotide sequence ID" value="NZ_JARZFX010000002.1"/>
</dbReference>
<evidence type="ECO:0000313" key="3">
    <source>
        <dbReference type="Proteomes" id="UP001335737"/>
    </source>
</evidence>
<dbReference type="InterPro" id="IPR013096">
    <property type="entry name" value="Cupin_2"/>
</dbReference>